<dbReference type="AlphaFoldDB" id="A0A0A9DDJ6"/>
<sequence length="196" mass="19561">MLEFDRFVAAQGSVNMDHLDKSKTVKSSPGGQDFVGYQKKQLKLVPAVRKSDPVSAGALAPGKKTVTSVTQSATPMPTGTLRVIVGAGNTTAQNKTVVRKAAAPATTGGQNPLLKNTANAKGNQTPSNAAVGSGVPTSSQGSTVVNGANKANPLASSQASTVVNGASEANPPASSQTSPVVNGTGKANPQAGQGNR</sequence>
<reference evidence="2" key="2">
    <citation type="journal article" date="2015" name="Data Brief">
        <title>Shoot transcriptome of the giant reed, Arundo donax.</title>
        <authorList>
            <person name="Barrero R.A."/>
            <person name="Guerrero F.D."/>
            <person name="Moolhuijzen P."/>
            <person name="Goolsby J.A."/>
            <person name="Tidwell J."/>
            <person name="Bellgard S.E."/>
            <person name="Bellgard M.I."/>
        </authorList>
    </citation>
    <scope>NUCLEOTIDE SEQUENCE</scope>
    <source>
        <tissue evidence="2">Shoot tissue taken approximately 20 cm above the soil surface</tissue>
    </source>
</reference>
<feature type="compositionally biased region" description="Polar residues" evidence="1">
    <location>
        <begin position="154"/>
        <end position="164"/>
    </location>
</feature>
<feature type="compositionally biased region" description="Polar residues" evidence="1">
    <location>
        <begin position="107"/>
        <end position="146"/>
    </location>
</feature>
<evidence type="ECO:0000313" key="2">
    <source>
        <dbReference type="EMBL" id="JAD84763.1"/>
    </source>
</evidence>
<feature type="compositionally biased region" description="Polar residues" evidence="1">
    <location>
        <begin position="172"/>
        <end position="196"/>
    </location>
</feature>
<feature type="region of interest" description="Disordered" evidence="1">
    <location>
        <begin position="102"/>
        <end position="196"/>
    </location>
</feature>
<evidence type="ECO:0000256" key="1">
    <source>
        <dbReference type="SAM" id="MobiDB-lite"/>
    </source>
</evidence>
<name>A0A0A9DDJ6_ARUDO</name>
<reference evidence="2" key="1">
    <citation type="submission" date="2014-09" db="EMBL/GenBank/DDBJ databases">
        <authorList>
            <person name="Magalhaes I.L.F."/>
            <person name="Oliveira U."/>
            <person name="Santos F.R."/>
            <person name="Vidigal T.H.D.A."/>
            <person name="Brescovit A.D."/>
            <person name="Santos A.J."/>
        </authorList>
    </citation>
    <scope>NUCLEOTIDE SEQUENCE</scope>
    <source>
        <tissue evidence="2">Shoot tissue taken approximately 20 cm above the soil surface</tissue>
    </source>
</reference>
<organism evidence="2">
    <name type="scientific">Arundo donax</name>
    <name type="common">Giant reed</name>
    <name type="synonym">Donax arundinaceus</name>
    <dbReference type="NCBI Taxonomy" id="35708"/>
    <lineage>
        <taxon>Eukaryota</taxon>
        <taxon>Viridiplantae</taxon>
        <taxon>Streptophyta</taxon>
        <taxon>Embryophyta</taxon>
        <taxon>Tracheophyta</taxon>
        <taxon>Spermatophyta</taxon>
        <taxon>Magnoliopsida</taxon>
        <taxon>Liliopsida</taxon>
        <taxon>Poales</taxon>
        <taxon>Poaceae</taxon>
        <taxon>PACMAD clade</taxon>
        <taxon>Arundinoideae</taxon>
        <taxon>Arundineae</taxon>
        <taxon>Arundo</taxon>
    </lineage>
</organism>
<protein>
    <submittedName>
        <fullName evidence="2">Uncharacterized protein</fullName>
    </submittedName>
</protein>
<proteinExistence type="predicted"/>
<dbReference type="EMBL" id="GBRH01213132">
    <property type="protein sequence ID" value="JAD84763.1"/>
    <property type="molecule type" value="Transcribed_RNA"/>
</dbReference>
<accession>A0A0A9DDJ6</accession>